<dbReference type="Pfam" id="PF00450">
    <property type="entry name" value="Peptidase_S10"/>
    <property type="match status" value="1"/>
</dbReference>
<dbReference type="SUPFAM" id="SSF53474">
    <property type="entry name" value="alpha/beta-Hydrolases"/>
    <property type="match status" value="1"/>
</dbReference>
<sequence>MLWATFLPVFLLCQAREINELPGLTFNVGFKHYTGFFQVSKTHFLHYWFVESQNDSTKDPLIFWFNGGPGCSSLAGLLLEMGPYLVNADGRSLRSNLYSWNKGIAIGNGYVSTKLHVATMAQFAYGHGIIDETLWSGIVKQCCNGDFGSCDSSQDRKTFVFLHQQTISSMRLPGLSAHRNKLNTSQLQQ</sequence>
<gene>
    <name evidence="3" type="ORF">OESDEN_19955</name>
</gene>
<dbReference type="InterPro" id="IPR001563">
    <property type="entry name" value="Peptidase_S10"/>
</dbReference>
<evidence type="ECO:0000313" key="4">
    <source>
        <dbReference type="Proteomes" id="UP000053660"/>
    </source>
</evidence>
<protein>
    <submittedName>
        <fullName evidence="3">Serine carboxypeptidase</fullName>
    </submittedName>
</protein>
<accession>A0A0B1S8Y0</accession>
<dbReference type="EMBL" id="KN600864">
    <property type="protein sequence ID" value="KHJ80371.1"/>
    <property type="molecule type" value="Genomic_DNA"/>
</dbReference>
<dbReference type="Gene3D" id="3.40.50.1820">
    <property type="entry name" value="alpha/beta hydrolase"/>
    <property type="match status" value="2"/>
</dbReference>
<dbReference type="AlphaFoldDB" id="A0A0B1S8Y0"/>
<keyword evidence="2" id="KW-0732">Signal</keyword>
<organism evidence="3 4">
    <name type="scientific">Oesophagostomum dentatum</name>
    <name type="common">Nodular worm</name>
    <dbReference type="NCBI Taxonomy" id="61180"/>
    <lineage>
        <taxon>Eukaryota</taxon>
        <taxon>Metazoa</taxon>
        <taxon>Ecdysozoa</taxon>
        <taxon>Nematoda</taxon>
        <taxon>Chromadorea</taxon>
        <taxon>Rhabditida</taxon>
        <taxon>Rhabditina</taxon>
        <taxon>Rhabditomorpha</taxon>
        <taxon>Strongyloidea</taxon>
        <taxon>Strongylidae</taxon>
        <taxon>Oesophagostomum</taxon>
    </lineage>
</organism>
<feature type="chain" id="PRO_5012700762" evidence="2">
    <location>
        <begin position="16"/>
        <end position="189"/>
    </location>
</feature>
<dbReference type="GO" id="GO:0006508">
    <property type="term" value="P:proteolysis"/>
    <property type="evidence" value="ECO:0007669"/>
    <property type="project" value="InterPro"/>
</dbReference>
<evidence type="ECO:0000256" key="1">
    <source>
        <dbReference type="ARBA" id="ARBA00009431"/>
    </source>
</evidence>
<evidence type="ECO:0000256" key="2">
    <source>
        <dbReference type="SAM" id="SignalP"/>
    </source>
</evidence>
<feature type="signal peptide" evidence="2">
    <location>
        <begin position="1"/>
        <end position="15"/>
    </location>
</feature>
<proteinExistence type="inferred from homology"/>
<keyword evidence="4" id="KW-1185">Reference proteome</keyword>
<keyword evidence="3" id="KW-0121">Carboxypeptidase</keyword>
<evidence type="ECO:0000313" key="3">
    <source>
        <dbReference type="EMBL" id="KHJ80371.1"/>
    </source>
</evidence>
<dbReference type="Proteomes" id="UP000053660">
    <property type="component" value="Unassembled WGS sequence"/>
</dbReference>
<name>A0A0B1S8Y0_OESDE</name>
<dbReference type="PANTHER" id="PTHR11802:SF418">
    <property type="entry name" value="SERINE CARBOXYPEPTIDASE CTSA-1.1"/>
    <property type="match status" value="1"/>
</dbReference>
<keyword evidence="3" id="KW-0378">Hydrolase</keyword>
<dbReference type="PANTHER" id="PTHR11802">
    <property type="entry name" value="SERINE PROTEASE FAMILY S10 SERINE CARBOXYPEPTIDASE"/>
    <property type="match status" value="1"/>
</dbReference>
<keyword evidence="3" id="KW-0645">Protease</keyword>
<dbReference type="InterPro" id="IPR029058">
    <property type="entry name" value="AB_hydrolase_fold"/>
</dbReference>
<dbReference type="OrthoDB" id="735686at2759"/>
<comment type="similarity">
    <text evidence="1">Belongs to the peptidase S10 family.</text>
</comment>
<reference evidence="3 4" key="1">
    <citation type="submission" date="2014-03" db="EMBL/GenBank/DDBJ databases">
        <title>Draft genome of the hookworm Oesophagostomum dentatum.</title>
        <authorList>
            <person name="Mitreva M."/>
        </authorList>
    </citation>
    <scope>NUCLEOTIDE SEQUENCE [LARGE SCALE GENOMIC DNA]</scope>
    <source>
        <strain evidence="3 4">OD-Hann</strain>
    </source>
</reference>
<dbReference type="GO" id="GO:0004185">
    <property type="term" value="F:serine-type carboxypeptidase activity"/>
    <property type="evidence" value="ECO:0007669"/>
    <property type="project" value="InterPro"/>
</dbReference>